<sequence length="170" mass="18056">PVPCPPVHASRIPLNPCPNRPCPHSSNRSHNHPLSFPTPTPNRTPFPSFSTPPPHPFVGGSYRPSIVSGLITPFSPTHTCPPLNTPGTYTIFWSVAPSLPYLDPSCAPDPMIYPDPSRAPDPAATPAPSSPTLLLSLVPISTLFASQIPSLAPLLASYTVLDATSMVNHM</sequence>
<reference evidence="2" key="1">
    <citation type="submission" date="2015-07" db="EMBL/GenBank/DDBJ databases">
        <title>MeaNS - Measles Nucleotide Surveillance Program.</title>
        <authorList>
            <person name="Tran T."/>
            <person name="Druce J."/>
        </authorList>
    </citation>
    <scope>NUCLEOTIDE SEQUENCE</scope>
    <source>
        <strain evidence="2">UCB-OBI-ISO-001</strain>
        <tissue evidence="2">Gonad</tissue>
    </source>
</reference>
<name>A0A0L8FHB1_OCTBM</name>
<dbReference type="AlphaFoldDB" id="A0A0L8FHB1"/>
<evidence type="ECO:0000313" key="2">
    <source>
        <dbReference type="EMBL" id="KOF63060.1"/>
    </source>
</evidence>
<feature type="non-terminal residue" evidence="2">
    <location>
        <position position="1"/>
    </location>
</feature>
<protein>
    <submittedName>
        <fullName evidence="2">Uncharacterized protein</fullName>
    </submittedName>
</protein>
<gene>
    <name evidence="2" type="ORF">OCBIM_22020421mg</name>
</gene>
<feature type="region of interest" description="Disordered" evidence="1">
    <location>
        <begin position="22"/>
        <end position="53"/>
    </location>
</feature>
<evidence type="ECO:0000256" key="1">
    <source>
        <dbReference type="SAM" id="MobiDB-lite"/>
    </source>
</evidence>
<organism evidence="2">
    <name type="scientific">Octopus bimaculoides</name>
    <name type="common">California two-spotted octopus</name>
    <dbReference type="NCBI Taxonomy" id="37653"/>
    <lineage>
        <taxon>Eukaryota</taxon>
        <taxon>Metazoa</taxon>
        <taxon>Spiralia</taxon>
        <taxon>Lophotrochozoa</taxon>
        <taxon>Mollusca</taxon>
        <taxon>Cephalopoda</taxon>
        <taxon>Coleoidea</taxon>
        <taxon>Octopodiformes</taxon>
        <taxon>Octopoda</taxon>
        <taxon>Incirrata</taxon>
        <taxon>Octopodidae</taxon>
        <taxon>Octopus</taxon>
    </lineage>
</organism>
<accession>A0A0L8FHB1</accession>
<proteinExistence type="predicted"/>
<feature type="compositionally biased region" description="Pro residues" evidence="1">
    <location>
        <begin position="36"/>
        <end position="53"/>
    </location>
</feature>
<dbReference type="EMBL" id="KQ431672">
    <property type="protein sequence ID" value="KOF63060.1"/>
    <property type="molecule type" value="Genomic_DNA"/>
</dbReference>